<dbReference type="SUPFAM" id="SSF53098">
    <property type="entry name" value="Ribonuclease H-like"/>
    <property type="match status" value="1"/>
</dbReference>
<dbReference type="Gene3D" id="3.30.420.10">
    <property type="entry name" value="Ribonuclease H-like superfamily/Ribonuclease H"/>
    <property type="match status" value="1"/>
</dbReference>
<evidence type="ECO:0000259" key="1">
    <source>
        <dbReference type="Pfam" id="PF13456"/>
    </source>
</evidence>
<dbReference type="AlphaFoldDB" id="A0AA39VR76"/>
<dbReference type="InterPro" id="IPR012337">
    <property type="entry name" value="RNaseH-like_sf"/>
</dbReference>
<evidence type="ECO:0000313" key="2">
    <source>
        <dbReference type="EMBL" id="KAK0588056.1"/>
    </source>
</evidence>
<dbReference type="Pfam" id="PF13456">
    <property type="entry name" value="RVT_3"/>
    <property type="match status" value="1"/>
</dbReference>
<dbReference type="GO" id="GO:0004523">
    <property type="term" value="F:RNA-DNA hybrid ribonuclease activity"/>
    <property type="evidence" value="ECO:0007669"/>
    <property type="project" value="InterPro"/>
</dbReference>
<reference evidence="2" key="1">
    <citation type="journal article" date="2022" name="Plant J.">
        <title>Strategies of tolerance reflected in two North American maple genomes.</title>
        <authorList>
            <person name="McEvoy S.L."/>
            <person name="Sezen U.U."/>
            <person name="Trouern-Trend A."/>
            <person name="McMahon S.M."/>
            <person name="Schaberg P.G."/>
            <person name="Yang J."/>
            <person name="Wegrzyn J.L."/>
            <person name="Swenson N.G."/>
        </authorList>
    </citation>
    <scope>NUCLEOTIDE SEQUENCE</scope>
    <source>
        <strain evidence="2">NS2018</strain>
    </source>
</reference>
<dbReference type="InterPro" id="IPR002156">
    <property type="entry name" value="RNaseH_domain"/>
</dbReference>
<comment type="caution">
    <text evidence="2">The sequence shown here is derived from an EMBL/GenBank/DDBJ whole genome shotgun (WGS) entry which is preliminary data.</text>
</comment>
<dbReference type="PANTHER" id="PTHR48475">
    <property type="entry name" value="RIBONUCLEASE H"/>
    <property type="match status" value="1"/>
</dbReference>
<sequence length="182" mass="20632">MTPHPDTIATPSLDLESLEWPTDCKAWILYMDGTSNQAGCGARIILTDPKGIEFSHCFRFEFKATNNEAEYKALLVGMRVVEELGADFLLIRKDPDQARKLKRAVTRYCLVKGYLYRKGKSLSLLRCLHPDDAQWAPDEVHTGDCGNHVSGETLAYQVLRMGYFWLTLHQDAKKFAQSCEPC</sequence>
<gene>
    <name evidence="2" type="ORF">LWI29_033603</name>
</gene>
<dbReference type="Gene3D" id="1.10.340.70">
    <property type="match status" value="1"/>
</dbReference>
<protein>
    <recommendedName>
        <fullName evidence="1">RNase H type-1 domain-containing protein</fullName>
    </recommendedName>
</protein>
<evidence type="ECO:0000313" key="3">
    <source>
        <dbReference type="Proteomes" id="UP001168877"/>
    </source>
</evidence>
<dbReference type="EMBL" id="JAUESC010000382">
    <property type="protein sequence ID" value="KAK0588056.1"/>
    <property type="molecule type" value="Genomic_DNA"/>
</dbReference>
<organism evidence="2 3">
    <name type="scientific">Acer saccharum</name>
    <name type="common">Sugar maple</name>
    <dbReference type="NCBI Taxonomy" id="4024"/>
    <lineage>
        <taxon>Eukaryota</taxon>
        <taxon>Viridiplantae</taxon>
        <taxon>Streptophyta</taxon>
        <taxon>Embryophyta</taxon>
        <taxon>Tracheophyta</taxon>
        <taxon>Spermatophyta</taxon>
        <taxon>Magnoliopsida</taxon>
        <taxon>eudicotyledons</taxon>
        <taxon>Gunneridae</taxon>
        <taxon>Pentapetalae</taxon>
        <taxon>rosids</taxon>
        <taxon>malvids</taxon>
        <taxon>Sapindales</taxon>
        <taxon>Sapindaceae</taxon>
        <taxon>Hippocastanoideae</taxon>
        <taxon>Acereae</taxon>
        <taxon>Acer</taxon>
    </lineage>
</organism>
<name>A0AA39VR76_ACESA</name>
<keyword evidence="3" id="KW-1185">Reference proteome</keyword>
<dbReference type="GO" id="GO:0003676">
    <property type="term" value="F:nucleic acid binding"/>
    <property type="evidence" value="ECO:0007669"/>
    <property type="project" value="InterPro"/>
</dbReference>
<dbReference type="PANTHER" id="PTHR48475:SF2">
    <property type="entry name" value="RIBONUCLEASE H"/>
    <property type="match status" value="1"/>
</dbReference>
<proteinExistence type="predicted"/>
<accession>A0AA39VR76</accession>
<dbReference type="InterPro" id="IPR036397">
    <property type="entry name" value="RNaseH_sf"/>
</dbReference>
<dbReference type="Proteomes" id="UP001168877">
    <property type="component" value="Unassembled WGS sequence"/>
</dbReference>
<reference evidence="2" key="2">
    <citation type="submission" date="2023-06" db="EMBL/GenBank/DDBJ databases">
        <authorList>
            <person name="Swenson N.G."/>
            <person name="Wegrzyn J.L."/>
            <person name="Mcevoy S.L."/>
        </authorList>
    </citation>
    <scope>NUCLEOTIDE SEQUENCE</scope>
    <source>
        <strain evidence="2">NS2018</strain>
        <tissue evidence="2">Leaf</tissue>
    </source>
</reference>
<feature type="domain" description="RNase H type-1" evidence="1">
    <location>
        <begin position="32"/>
        <end position="97"/>
    </location>
</feature>